<evidence type="ECO:0000256" key="10">
    <source>
        <dbReference type="ARBA" id="ARBA00022777"/>
    </source>
</evidence>
<evidence type="ECO:0000259" key="22">
    <source>
        <dbReference type="PROSITE" id="PS50109"/>
    </source>
</evidence>
<dbReference type="AlphaFoldDB" id="A0A1E5L4G1"/>
<dbReference type="SMART" id="SM00304">
    <property type="entry name" value="HAMP"/>
    <property type="match status" value="1"/>
</dbReference>
<comment type="subunit">
    <text evidence="15">At low DSF concentrations, interacts with RpfF.</text>
</comment>
<dbReference type="GO" id="GO:0000155">
    <property type="term" value="F:phosphorelay sensor kinase activity"/>
    <property type="evidence" value="ECO:0007669"/>
    <property type="project" value="InterPro"/>
</dbReference>
<evidence type="ECO:0000256" key="21">
    <source>
        <dbReference type="SAM" id="Phobius"/>
    </source>
</evidence>
<dbReference type="PROSITE" id="PS50894">
    <property type="entry name" value="HPT"/>
    <property type="match status" value="1"/>
</dbReference>
<evidence type="ECO:0000256" key="2">
    <source>
        <dbReference type="ARBA" id="ARBA00004651"/>
    </source>
</evidence>
<dbReference type="InterPro" id="IPR008207">
    <property type="entry name" value="Sig_transdc_His_kin_Hpt_dom"/>
</dbReference>
<feature type="transmembrane region" description="Helical" evidence="21">
    <location>
        <begin position="324"/>
        <end position="345"/>
    </location>
</feature>
<keyword evidence="7" id="KW-0808">Transferase</keyword>
<feature type="domain" description="Histidine kinase" evidence="22">
    <location>
        <begin position="426"/>
        <end position="651"/>
    </location>
</feature>
<evidence type="ECO:0000256" key="6">
    <source>
        <dbReference type="ARBA" id="ARBA00022553"/>
    </source>
</evidence>
<comment type="caution">
    <text evidence="26">The sequence shown here is derived from an EMBL/GenBank/DDBJ whole genome shotgun (WGS) entry which is preliminary data.</text>
</comment>
<dbReference type="SUPFAM" id="SSF158472">
    <property type="entry name" value="HAMP domain-like"/>
    <property type="match status" value="1"/>
</dbReference>
<feature type="transmembrane region" description="Helical" evidence="21">
    <location>
        <begin position="20"/>
        <end position="41"/>
    </location>
</feature>
<evidence type="ECO:0000256" key="14">
    <source>
        <dbReference type="ARBA" id="ARBA00023136"/>
    </source>
</evidence>
<keyword evidence="11" id="KW-0067">ATP-binding</keyword>
<evidence type="ECO:0000256" key="16">
    <source>
        <dbReference type="ARBA" id="ARBA00068150"/>
    </source>
</evidence>
<dbReference type="CDD" id="cd16922">
    <property type="entry name" value="HATPase_EvgS-ArcB-TorS-like"/>
    <property type="match status" value="1"/>
</dbReference>
<dbReference type="InterPro" id="IPR011006">
    <property type="entry name" value="CheY-like_superfamily"/>
</dbReference>
<organism evidence="26 27">
    <name type="scientific">Desulfuribacillus stibiiarsenatis</name>
    <dbReference type="NCBI Taxonomy" id="1390249"/>
    <lineage>
        <taxon>Bacteria</taxon>
        <taxon>Bacillati</taxon>
        <taxon>Bacillota</taxon>
        <taxon>Desulfuribacillia</taxon>
        <taxon>Desulfuribacillales</taxon>
        <taxon>Desulfuribacillaceae</taxon>
        <taxon>Desulfuribacillus</taxon>
    </lineage>
</organism>
<dbReference type="Gene3D" id="3.40.50.2300">
    <property type="match status" value="2"/>
</dbReference>
<keyword evidence="20" id="KW-0175">Coiled coil</keyword>
<evidence type="ECO:0000259" key="25">
    <source>
        <dbReference type="PROSITE" id="PS50894"/>
    </source>
</evidence>
<feature type="domain" description="HPt" evidence="25">
    <location>
        <begin position="989"/>
        <end position="1084"/>
    </location>
</feature>
<keyword evidence="9" id="KW-0547">Nucleotide-binding</keyword>
<proteinExistence type="inferred from homology"/>
<evidence type="ECO:0000256" key="20">
    <source>
        <dbReference type="SAM" id="Coils"/>
    </source>
</evidence>
<dbReference type="InterPro" id="IPR003594">
    <property type="entry name" value="HATPase_dom"/>
</dbReference>
<evidence type="ECO:0000256" key="15">
    <source>
        <dbReference type="ARBA" id="ARBA00064003"/>
    </source>
</evidence>
<dbReference type="SUPFAM" id="SSF55874">
    <property type="entry name" value="ATPase domain of HSP90 chaperone/DNA topoisomerase II/histidine kinase"/>
    <property type="match status" value="1"/>
</dbReference>
<dbReference type="Gene3D" id="3.30.565.10">
    <property type="entry name" value="Histidine kinase-like ATPase, C-terminal domain"/>
    <property type="match status" value="1"/>
</dbReference>
<comment type="subcellular location">
    <subcellularLocation>
        <location evidence="2">Cell membrane</location>
        <topology evidence="2">Multi-pass membrane protein</topology>
    </subcellularLocation>
</comment>
<dbReference type="Pfam" id="PF00072">
    <property type="entry name" value="Response_reg"/>
    <property type="match status" value="2"/>
</dbReference>
<dbReference type="FunFam" id="1.10.287.130:FF:000002">
    <property type="entry name" value="Two-component osmosensing histidine kinase"/>
    <property type="match status" value="1"/>
</dbReference>
<dbReference type="Gene3D" id="1.10.287.130">
    <property type="match status" value="1"/>
</dbReference>
<dbReference type="FunFam" id="3.30.565.10:FF:000010">
    <property type="entry name" value="Sensor histidine kinase RcsC"/>
    <property type="match status" value="1"/>
</dbReference>
<dbReference type="InterPro" id="IPR005467">
    <property type="entry name" value="His_kinase_dom"/>
</dbReference>
<protein>
    <recommendedName>
        <fullName evidence="17">Circadian input-output histidine kinase CikA</fullName>
        <ecNumber evidence="4">2.7.13.3</ecNumber>
    </recommendedName>
    <alternativeName>
        <fullName evidence="16">Sensory/regulatory protein RpfC</fullName>
    </alternativeName>
</protein>
<dbReference type="OrthoDB" id="9790669at2"/>
<keyword evidence="27" id="KW-1185">Reference proteome</keyword>
<evidence type="ECO:0000259" key="24">
    <source>
        <dbReference type="PROSITE" id="PS50885"/>
    </source>
</evidence>
<dbReference type="SUPFAM" id="SSF47226">
    <property type="entry name" value="Histidine-containing phosphotransfer domain, HPT domain"/>
    <property type="match status" value="1"/>
</dbReference>
<keyword evidence="12 21" id="KW-1133">Transmembrane helix</keyword>
<dbReference type="PROSITE" id="PS50885">
    <property type="entry name" value="HAMP"/>
    <property type="match status" value="1"/>
</dbReference>
<dbReference type="InterPro" id="IPR036641">
    <property type="entry name" value="HPT_dom_sf"/>
</dbReference>
<dbReference type="InterPro" id="IPR036890">
    <property type="entry name" value="HATPase_C_sf"/>
</dbReference>
<dbReference type="CDD" id="cd00156">
    <property type="entry name" value="REC"/>
    <property type="match status" value="1"/>
</dbReference>
<accession>A0A1E5L4G1</accession>
<evidence type="ECO:0000256" key="1">
    <source>
        <dbReference type="ARBA" id="ARBA00000085"/>
    </source>
</evidence>
<feature type="modified residue" description="4-aspartylphosphate" evidence="19">
    <location>
        <position position="729"/>
    </location>
</feature>
<dbReference type="SUPFAM" id="SSF47384">
    <property type="entry name" value="Homodimeric domain of signal transducing histidine kinase"/>
    <property type="match status" value="1"/>
</dbReference>
<feature type="domain" description="Response regulatory" evidence="23">
    <location>
        <begin position="675"/>
        <end position="796"/>
    </location>
</feature>
<feature type="coiled-coil region" evidence="20">
    <location>
        <begin position="385"/>
        <end position="419"/>
    </location>
</feature>
<keyword evidence="8 21" id="KW-0812">Transmembrane</keyword>
<dbReference type="GO" id="GO:0005886">
    <property type="term" value="C:plasma membrane"/>
    <property type="evidence" value="ECO:0007669"/>
    <property type="project" value="UniProtKB-SubCell"/>
</dbReference>
<evidence type="ECO:0000256" key="5">
    <source>
        <dbReference type="ARBA" id="ARBA00022475"/>
    </source>
</evidence>
<dbReference type="SMART" id="SM00387">
    <property type="entry name" value="HATPase_c"/>
    <property type="match status" value="1"/>
</dbReference>
<dbReference type="RefSeq" id="WP_069702679.1">
    <property type="nucleotide sequence ID" value="NZ_MJAT01000035.1"/>
</dbReference>
<evidence type="ECO:0000313" key="26">
    <source>
        <dbReference type="EMBL" id="OEH84944.1"/>
    </source>
</evidence>
<evidence type="ECO:0000256" key="7">
    <source>
        <dbReference type="ARBA" id="ARBA00022679"/>
    </source>
</evidence>
<dbReference type="GO" id="GO:0005524">
    <property type="term" value="F:ATP binding"/>
    <property type="evidence" value="ECO:0007669"/>
    <property type="project" value="UniProtKB-KW"/>
</dbReference>
<evidence type="ECO:0000256" key="17">
    <source>
        <dbReference type="ARBA" id="ARBA00074306"/>
    </source>
</evidence>
<keyword evidence="5" id="KW-1003">Cell membrane</keyword>
<dbReference type="SUPFAM" id="SSF52172">
    <property type="entry name" value="CheY-like"/>
    <property type="match status" value="2"/>
</dbReference>
<sequence>MRILLLPVIKLMDRLTYFKKFLIIGLTVGLGIITIVGNLFYDINHDVDAARDRQIGAHYINELKGLLSDMQRHRGLSYAYSGGESAHHVLIEESEKKVRDRIDTIKELNVRHQSLIKVDAHWQKIEADWKSMQAIGPGFDVEVRFVIYADVIHQLIETIRYVADTSGLILDHERHRYYLTNTVVNEVPSLSEELGQMRALGTRIANKQKITSQERQRLIQHVRSIQNMLDRITFNIHIIEHENERLHDYILPLQREVEVSTDEFIGSVERQLILSESIQIQPEQFFSQATQVLDTAFALYETITTELHDDLQGEVERLERRKTVILSIALLMAFLCLYMYLGSYFSVHNAISALKQGTEKIAGGDFGIRLRLDTKDELSYIGDTINTMADELEKYIERKELIRQELTKAKDAAEDASRSKSEFLANMSHEIRTPMNVIIGMSELVLGTDLKKEQREFISMVRDSSYSLLDIINDILDYSKIEAGKMRLEYSNFNIREMIEKVSRFHAVKAHEKNLELVHHVHPDVPNILSGDPLRLQQILMNFISNAIKFTDQGEVEISCVMIREEADTQQQSVLLRFSVRDTGIGIPANKIDRLFKSFSQVDSSLARQYEGTGLGLAISKHLCELMGGTVGLTSEVGVGSTFYFEVPFTVVEQESCELIEPTQEISRATLQDLRVLVVDDNQANRRILVELLSNWGIQVTTATSGFEGIEILKQSVIDKDLYDLVLLDLHMPEMDGFTVVEKLSENIDLKGTVTMMLSSANIQESTQRCKELGIAAYLTKPLKQSELFDTIINVVIEKRLLVKDKSFQDALASGTLDQPLQTMQTKVSEVDDTMLELYRTGAPVNILLVEDKMMNQKLATTILRKRGWNVTIAGNGKQAIDAWQEQEFDVLLMDISMPEMDGMEATKSIRKLETLSNRQRVPIIAMTANAMAGDKEKYLAIGMDDYVSKPIETQELYRVVESFIPEPPSQKLSAPEGIQTIIQQLGNDKDLIQEVIDIFLEDYPKDLMRIEEAIMRGDSQLLNEAAHGLKGELGNLGIKQSFSIAFELEKLGKGSSFDQQLARKLLDELKVELEQVREYYASQQWLEYL</sequence>
<evidence type="ECO:0000256" key="9">
    <source>
        <dbReference type="ARBA" id="ARBA00022741"/>
    </source>
</evidence>
<keyword evidence="10" id="KW-0418">Kinase</keyword>
<dbReference type="CDD" id="cd00082">
    <property type="entry name" value="HisKA"/>
    <property type="match status" value="1"/>
</dbReference>
<keyword evidence="6 19" id="KW-0597">Phosphoprotein</keyword>
<dbReference type="CDD" id="cd17546">
    <property type="entry name" value="REC_hyHK_CKI1_RcsC-like"/>
    <property type="match status" value="1"/>
</dbReference>
<evidence type="ECO:0000256" key="4">
    <source>
        <dbReference type="ARBA" id="ARBA00012438"/>
    </source>
</evidence>
<evidence type="ECO:0000256" key="11">
    <source>
        <dbReference type="ARBA" id="ARBA00022840"/>
    </source>
</evidence>
<evidence type="ECO:0000256" key="19">
    <source>
        <dbReference type="PROSITE-ProRule" id="PRU00169"/>
    </source>
</evidence>
<evidence type="ECO:0000256" key="18">
    <source>
        <dbReference type="PROSITE-ProRule" id="PRU00110"/>
    </source>
</evidence>
<evidence type="ECO:0000256" key="12">
    <source>
        <dbReference type="ARBA" id="ARBA00022989"/>
    </source>
</evidence>
<dbReference type="Proteomes" id="UP000095255">
    <property type="component" value="Unassembled WGS sequence"/>
</dbReference>
<feature type="modified residue" description="Phosphohistidine" evidence="18">
    <location>
        <position position="1028"/>
    </location>
</feature>
<feature type="modified residue" description="4-aspartylphosphate" evidence="19">
    <location>
        <position position="895"/>
    </location>
</feature>
<dbReference type="CDD" id="cd00088">
    <property type="entry name" value="HPT"/>
    <property type="match status" value="1"/>
</dbReference>
<dbReference type="InterPro" id="IPR001789">
    <property type="entry name" value="Sig_transdc_resp-reg_receiver"/>
</dbReference>
<comment type="similarity">
    <text evidence="3">In the N-terminal section; belongs to the phytochrome family.</text>
</comment>
<dbReference type="SMART" id="SM00448">
    <property type="entry name" value="REC"/>
    <property type="match status" value="2"/>
</dbReference>
<feature type="domain" description="Response regulatory" evidence="23">
    <location>
        <begin position="846"/>
        <end position="965"/>
    </location>
</feature>
<keyword evidence="14 21" id="KW-0472">Membrane</keyword>
<feature type="domain" description="HAMP" evidence="24">
    <location>
        <begin position="345"/>
        <end position="397"/>
    </location>
</feature>
<dbReference type="PRINTS" id="PR00344">
    <property type="entry name" value="BCTRLSENSOR"/>
</dbReference>
<dbReference type="Pfam" id="PF00512">
    <property type="entry name" value="HisKA"/>
    <property type="match status" value="1"/>
</dbReference>
<dbReference type="Gene3D" id="6.10.340.10">
    <property type="match status" value="1"/>
</dbReference>
<dbReference type="PANTHER" id="PTHR45339:SF1">
    <property type="entry name" value="HYBRID SIGNAL TRANSDUCTION HISTIDINE KINASE J"/>
    <property type="match status" value="1"/>
</dbReference>
<name>A0A1E5L4G1_9FIRM</name>
<dbReference type="InterPro" id="IPR036097">
    <property type="entry name" value="HisK_dim/P_sf"/>
</dbReference>
<dbReference type="Pfam" id="PF00672">
    <property type="entry name" value="HAMP"/>
    <property type="match status" value="1"/>
</dbReference>
<evidence type="ECO:0000256" key="13">
    <source>
        <dbReference type="ARBA" id="ARBA00023012"/>
    </source>
</evidence>
<dbReference type="PROSITE" id="PS50109">
    <property type="entry name" value="HIS_KIN"/>
    <property type="match status" value="1"/>
</dbReference>
<dbReference type="Pfam" id="PF01627">
    <property type="entry name" value="Hpt"/>
    <property type="match status" value="1"/>
</dbReference>
<dbReference type="Gene3D" id="1.20.120.160">
    <property type="entry name" value="HPT domain"/>
    <property type="match status" value="1"/>
</dbReference>
<gene>
    <name evidence="26" type="ORF">BHU72_07060</name>
</gene>
<dbReference type="InterPro" id="IPR003661">
    <property type="entry name" value="HisK_dim/P_dom"/>
</dbReference>
<evidence type="ECO:0000256" key="8">
    <source>
        <dbReference type="ARBA" id="ARBA00022692"/>
    </source>
</evidence>
<dbReference type="PROSITE" id="PS50110">
    <property type="entry name" value="RESPONSE_REGULATORY"/>
    <property type="match status" value="2"/>
</dbReference>
<evidence type="ECO:0000259" key="23">
    <source>
        <dbReference type="PROSITE" id="PS50110"/>
    </source>
</evidence>
<evidence type="ECO:0000256" key="3">
    <source>
        <dbReference type="ARBA" id="ARBA00006402"/>
    </source>
</evidence>
<dbReference type="SMART" id="SM00388">
    <property type="entry name" value="HisKA"/>
    <property type="match status" value="1"/>
</dbReference>
<dbReference type="Pfam" id="PF02518">
    <property type="entry name" value="HATPase_c"/>
    <property type="match status" value="1"/>
</dbReference>
<dbReference type="InterPro" id="IPR004358">
    <property type="entry name" value="Sig_transdc_His_kin-like_C"/>
</dbReference>
<dbReference type="InterPro" id="IPR003660">
    <property type="entry name" value="HAMP_dom"/>
</dbReference>
<dbReference type="EMBL" id="MJAT01000035">
    <property type="protein sequence ID" value="OEH84944.1"/>
    <property type="molecule type" value="Genomic_DNA"/>
</dbReference>
<dbReference type="CDD" id="cd06225">
    <property type="entry name" value="HAMP"/>
    <property type="match status" value="1"/>
</dbReference>
<evidence type="ECO:0000313" key="27">
    <source>
        <dbReference type="Proteomes" id="UP000095255"/>
    </source>
</evidence>
<dbReference type="PANTHER" id="PTHR45339">
    <property type="entry name" value="HYBRID SIGNAL TRANSDUCTION HISTIDINE KINASE J"/>
    <property type="match status" value="1"/>
</dbReference>
<reference evidence="26 27" key="1">
    <citation type="submission" date="2016-09" db="EMBL/GenBank/DDBJ databases">
        <title>Desulfuribacillus arsenicus sp. nov., an obligately anaerobic, dissimilatory arsenic- and antimonate-reducing bacterium isolated from anoxic sediments.</title>
        <authorList>
            <person name="Abin C.A."/>
            <person name="Hollibaugh J.T."/>
        </authorList>
    </citation>
    <scope>NUCLEOTIDE SEQUENCE [LARGE SCALE GENOMIC DNA]</scope>
    <source>
        <strain evidence="26 27">MLFW-2</strain>
    </source>
</reference>
<dbReference type="EC" id="2.7.13.3" evidence="4"/>
<comment type="catalytic activity">
    <reaction evidence="1">
        <text>ATP + protein L-histidine = ADP + protein N-phospho-L-histidine.</text>
        <dbReference type="EC" id="2.7.13.3"/>
    </reaction>
</comment>
<dbReference type="STRING" id="1390249.BHU72_07060"/>
<keyword evidence="13" id="KW-0902">Two-component regulatory system</keyword>